<keyword evidence="2" id="KW-0802">TPR repeat</keyword>
<organism evidence="3 4">
    <name type="scientific">Nannochloropsis gaditana</name>
    <dbReference type="NCBI Taxonomy" id="72520"/>
    <lineage>
        <taxon>Eukaryota</taxon>
        <taxon>Sar</taxon>
        <taxon>Stramenopiles</taxon>
        <taxon>Ochrophyta</taxon>
        <taxon>Eustigmatophyceae</taxon>
        <taxon>Eustigmatales</taxon>
        <taxon>Monodopsidaceae</taxon>
        <taxon>Nannochloropsis</taxon>
    </lineage>
</organism>
<dbReference type="PANTHER" id="PTHR44858:SF20">
    <property type="entry name" value="SHSP DOMAIN-CONTAINING PROTEIN"/>
    <property type="match status" value="1"/>
</dbReference>
<evidence type="ECO:0000256" key="2">
    <source>
        <dbReference type="ARBA" id="ARBA00022803"/>
    </source>
</evidence>
<dbReference type="InterPro" id="IPR011990">
    <property type="entry name" value="TPR-like_helical_dom_sf"/>
</dbReference>
<keyword evidence="1" id="KW-0677">Repeat</keyword>
<dbReference type="Proteomes" id="UP000019335">
    <property type="component" value="Chromosome 1"/>
</dbReference>
<dbReference type="SUPFAM" id="SSF48452">
    <property type="entry name" value="TPR-like"/>
    <property type="match status" value="1"/>
</dbReference>
<dbReference type="SMART" id="SM00028">
    <property type="entry name" value="TPR"/>
    <property type="match status" value="3"/>
</dbReference>
<evidence type="ECO:0000313" key="3">
    <source>
        <dbReference type="EMBL" id="EWM30109.1"/>
    </source>
</evidence>
<evidence type="ECO:0000256" key="1">
    <source>
        <dbReference type="ARBA" id="ARBA00022737"/>
    </source>
</evidence>
<dbReference type="PANTHER" id="PTHR44858">
    <property type="entry name" value="TETRATRICOPEPTIDE REPEAT PROTEIN 6"/>
    <property type="match status" value="1"/>
</dbReference>
<dbReference type="OrthoDB" id="1926212at2759"/>
<evidence type="ECO:0000313" key="4">
    <source>
        <dbReference type="Proteomes" id="UP000019335"/>
    </source>
</evidence>
<name>W7UAX4_9STRA</name>
<dbReference type="InterPro" id="IPR019734">
    <property type="entry name" value="TPR_rpt"/>
</dbReference>
<gene>
    <name evidence="3" type="ORF">Naga_100310g7</name>
</gene>
<keyword evidence="4" id="KW-1185">Reference proteome</keyword>
<dbReference type="InterPro" id="IPR050498">
    <property type="entry name" value="Ycf3"/>
</dbReference>
<proteinExistence type="predicted"/>
<dbReference type="Gene3D" id="1.25.40.10">
    <property type="entry name" value="Tetratricopeptide repeat domain"/>
    <property type="match status" value="2"/>
</dbReference>
<comment type="caution">
    <text evidence="3">The sequence shown here is derived from an EMBL/GenBank/DDBJ whole genome shotgun (WGS) entry which is preliminary data.</text>
</comment>
<dbReference type="AlphaFoldDB" id="W7UAX4"/>
<reference evidence="3 4" key="1">
    <citation type="journal article" date="2014" name="Mol. Plant">
        <title>Chromosome Scale Genome Assembly and Transcriptome Profiling of Nannochloropsis gaditana in Nitrogen Depletion.</title>
        <authorList>
            <person name="Corteggiani Carpinelli E."/>
            <person name="Telatin A."/>
            <person name="Vitulo N."/>
            <person name="Forcato C."/>
            <person name="D'Angelo M."/>
            <person name="Schiavon R."/>
            <person name="Vezzi A."/>
            <person name="Giacometti G.M."/>
            <person name="Morosinotto T."/>
            <person name="Valle G."/>
        </authorList>
    </citation>
    <scope>NUCLEOTIDE SEQUENCE [LARGE SCALE GENOMIC DNA]</scope>
    <source>
        <strain evidence="3 4">B-31</strain>
    </source>
</reference>
<sequence length="425" mass="47390">MHYPRPHHVNSHQIIMPWSRRRRTSLKRRPYLVLVLASSMLVSKSGAFQHHGVLRTSGVTTLPSESSSRVITPKAPSALLSCAQQDVQTKKRPFYSRLEVFNALSTGNVHQAFVKISILLLGSSFADPFLLSPLPAMAADPSRAQIQQVQRAFQAFNDRDLRNAEALFDQSVQAWEQLERPRDEMAALVKARGNVKVDLKKFEAAIEDFDRVLSIMSVDGTKTDGSGEAAYSEYPDVFVQRGLAWEGLSKWEAAVQDYSRAIQLWGGGRGEGINPFVLTFRGNALTRLGRYKDALQDFEASADLFLASRDEEDALLARANAALTYYELGYEETGVKLMQDVLRRQPGFVDVHVALAAHAWGEGNLGRAEKEWRFACEQTTTGCASYRDLDFVQRIRRWPPSLVKKLEGFLAKSKVVAGGGSSVLR</sequence>
<dbReference type="EMBL" id="AZIL01000052">
    <property type="protein sequence ID" value="EWM30109.1"/>
    <property type="molecule type" value="Genomic_DNA"/>
</dbReference>
<accession>W7UAX4</accession>
<protein>
    <submittedName>
        <fullName evidence="3">Tpr-repeat protein</fullName>
    </submittedName>
</protein>